<organism evidence="2 3">
    <name type="scientific">Geobacillus kaustophilus GBlys</name>
    <dbReference type="NCBI Taxonomy" id="1337888"/>
    <lineage>
        <taxon>Bacteria</taxon>
        <taxon>Bacillati</taxon>
        <taxon>Bacillota</taxon>
        <taxon>Bacilli</taxon>
        <taxon>Bacillales</taxon>
        <taxon>Anoxybacillaceae</taxon>
        <taxon>Geobacillus</taxon>
        <taxon>Geobacillus thermoleovorans group</taxon>
    </lineage>
</organism>
<gene>
    <name evidence="2" type="ORF">GBL_3485</name>
</gene>
<reference evidence="3" key="1">
    <citation type="journal article" date="2013" name="Genome">
        <title>Draft Genome Sequence of Geobacillus kaustophilus GBlys, a Lysogenic Strain with Bacteriophage phiOH2.</title>
        <authorList>
            <person name="Doi K."/>
            <person name="Mori K."/>
            <person name="Martono H."/>
            <person name="Nagayoshi Y."/>
            <person name="Fujino Y."/>
            <person name="Tashiro K."/>
            <person name="Kuhara S."/>
            <person name="Ohshima T."/>
        </authorList>
    </citation>
    <scope>NUCLEOTIDE SEQUENCE [LARGE SCALE GENOMIC DNA]</scope>
    <source>
        <strain evidence="3">GBlys</strain>
    </source>
</reference>
<evidence type="ECO:0000313" key="3">
    <source>
        <dbReference type="Proteomes" id="UP000016424"/>
    </source>
</evidence>
<keyword evidence="1" id="KW-0472">Membrane</keyword>
<name>U2YDS2_GEOKU</name>
<dbReference type="EMBL" id="BASG01000063">
    <property type="protein sequence ID" value="GAD15268.1"/>
    <property type="molecule type" value="Genomic_DNA"/>
</dbReference>
<proteinExistence type="predicted"/>
<dbReference type="AlphaFoldDB" id="U2YDS2"/>
<keyword evidence="1" id="KW-0812">Transmembrane</keyword>
<sequence length="63" mass="7537">MKVNRLWAIDRQWNGLFRPFCLIDIAGFFFFLSNDVQADEGRRWQWGTNGSHGDGWRRLRSFS</sequence>
<evidence type="ECO:0000313" key="2">
    <source>
        <dbReference type="EMBL" id="GAD15268.1"/>
    </source>
</evidence>
<feature type="transmembrane region" description="Helical" evidence="1">
    <location>
        <begin position="16"/>
        <end position="33"/>
    </location>
</feature>
<dbReference type="Proteomes" id="UP000016424">
    <property type="component" value="Unassembled WGS sequence"/>
</dbReference>
<comment type="caution">
    <text evidence="2">The sequence shown here is derived from an EMBL/GenBank/DDBJ whole genome shotgun (WGS) entry which is preliminary data.</text>
</comment>
<evidence type="ECO:0000256" key="1">
    <source>
        <dbReference type="SAM" id="Phobius"/>
    </source>
</evidence>
<protein>
    <submittedName>
        <fullName evidence="2">Uncharacterized protein</fullName>
    </submittedName>
</protein>
<accession>U2YDS2</accession>
<keyword evidence="1" id="KW-1133">Transmembrane helix</keyword>